<dbReference type="STRING" id="1209989.TepRe1_1581"/>
<dbReference type="OrthoDB" id="9797992at2"/>
<evidence type="ECO:0000313" key="2">
    <source>
        <dbReference type="EMBL" id="CCP26487.1"/>
    </source>
</evidence>
<dbReference type="Proteomes" id="UP000010802">
    <property type="component" value="Chromosome"/>
</dbReference>
<dbReference type="InterPro" id="IPR032586">
    <property type="entry name" value="UxaE"/>
</dbReference>
<dbReference type="EMBL" id="HF563609">
    <property type="protein sequence ID" value="CCP26487.1"/>
    <property type="molecule type" value="Genomic_DNA"/>
</dbReference>
<keyword evidence="1" id="KW-0413">Isomerase</keyword>
<name>F4LWC3_TEPAE</name>
<keyword evidence="1" id="KW-0479">Metal-binding</keyword>
<dbReference type="KEGG" id="tep:TepRe1_1581"/>
<reference evidence="3" key="1">
    <citation type="journal article" date="2013" name="Genome Announc.">
        <title>First genome sequence of a syntrophic acetate-oxidizing bacterium, Tepidanaerobacter acetatoxydans strain Re1.</title>
        <authorList>
            <person name="Manzoor S."/>
            <person name="Bongcam-Rudloff E."/>
            <person name="Schnurer A."/>
            <person name="Muller B."/>
        </authorList>
    </citation>
    <scope>NUCLEOTIDE SEQUENCE [LARGE SCALE GENOMIC DNA]</scope>
    <source>
        <strain evidence="3">Re1</strain>
    </source>
</reference>
<sequence>MTTVVEKFCSKVISNGLNIEEAKAEAVDNFDDIYPDSIHEIDANMIFLARIEGCKKLVLIENKSPALTDEFQTESKINLKDKKIKFASLSHKNADALRKLLPFTSPVTFGKNGMSMGLGDRLGLASPGHLRLIKNTAVKPVLAQQSIRELDLTERTYEEVMDAASWAVLQEGYHSGFGADGDHLKTEDEVKMALNLGFTMITLDCSEKINNDVPLMNDDEVVKAYDELKSDYRKRIEKDYLDNEFVIDQYKIKFDDKNLQRLALIYGKALDFIAHIFFDIVKPIGKTIDFEVSIDETQTPTTPEAHFFVASELEKMKVEVTSIAPRFCGEFQKGIDYIGDLDQFEKEFKVHAKIAEHFDYKLSIHSGSDKFKVFPIIGYYTKGRVHVKTAGTNWLEALKVIAVNSPSLFRRIYAFALEHFKEATKYYHVTTDLSKVPDITKLCDEELDKVLNQNDARQMLHITYGLILTARDANGKFLFRDELYETLNLHEDDYYKALEKHIGKHIELLNSNR</sequence>
<comment type="function">
    <text evidence="1">Catalyzes the epimerization of D-tagaturonate (D-TagA) to D-fructuronate (D-FruA).</text>
</comment>
<feature type="active site" description="Proton donor" evidence="1">
    <location>
        <position position="291"/>
    </location>
</feature>
<comment type="catalytic activity">
    <reaction evidence="1">
        <text>keto-D-tagaturonate = keto-D-fructuronate</text>
        <dbReference type="Rhea" id="RHEA:51656"/>
        <dbReference type="ChEBI" id="CHEBI:17886"/>
        <dbReference type="ChEBI" id="CHEBI:59881"/>
        <dbReference type="EC" id="5.1.2.7"/>
    </reaction>
</comment>
<keyword evidence="3" id="KW-1185">Reference proteome</keyword>
<dbReference type="GO" id="GO:0046872">
    <property type="term" value="F:metal ion binding"/>
    <property type="evidence" value="ECO:0007669"/>
    <property type="project" value="UniProtKB-UniRule"/>
</dbReference>
<dbReference type="Pfam" id="PF16257">
    <property type="entry name" value="UxaE"/>
    <property type="match status" value="1"/>
</dbReference>
<accession>F4LWC3</accession>
<dbReference type="AlphaFoldDB" id="F4LWC3"/>
<dbReference type="RefSeq" id="WP_013778644.1">
    <property type="nucleotide sequence ID" value="NC_015519.1"/>
</dbReference>
<dbReference type="GO" id="GO:0016856">
    <property type="term" value="F:racemase and epimerase activity, acting on hydroxy acids and derivatives"/>
    <property type="evidence" value="ECO:0007669"/>
    <property type="project" value="UniProtKB-UniRule"/>
</dbReference>
<dbReference type="HAMAP" id="MF_02243">
    <property type="entry name" value="UxaE"/>
    <property type="match status" value="1"/>
</dbReference>
<evidence type="ECO:0000256" key="1">
    <source>
        <dbReference type="HAMAP-Rule" id="MF_02243"/>
    </source>
</evidence>
<dbReference type="eggNOG" id="ENOG502Z82R">
    <property type="taxonomic scope" value="Bacteria"/>
</dbReference>
<accession>L0S3U0</accession>
<comment type="similarity">
    <text evidence="1">Belongs to the UxaE family.</text>
</comment>
<gene>
    <name evidence="1" type="primary">uxaE</name>
    <name evidence="2" type="ordered locus">TEPIRE1_1703</name>
</gene>
<feature type="binding site" evidence="1">
    <location>
        <position position="333"/>
    </location>
    <ligand>
        <name>a divalent metal cation</name>
        <dbReference type="ChEBI" id="CHEBI:60240"/>
    </ligand>
</feature>
<dbReference type="KEGG" id="tae:TepiRe1_1703"/>
<dbReference type="EC" id="5.1.2.7" evidence="1"/>
<dbReference type="PATRIC" id="fig|1209989.3.peg.1958"/>
<dbReference type="HOGENOM" id="CLU_038563_0_0_9"/>
<organism evidence="2 3">
    <name type="scientific">Tepidanaerobacter acetatoxydans (strain DSM 21804 / JCM 16047 / Re1)</name>
    <dbReference type="NCBI Taxonomy" id="1209989"/>
    <lineage>
        <taxon>Bacteria</taxon>
        <taxon>Bacillati</taxon>
        <taxon>Bacillota</taxon>
        <taxon>Clostridia</taxon>
        <taxon>Thermosediminibacterales</taxon>
        <taxon>Tepidanaerobacteraceae</taxon>
        <taxon>Tepidanaerobacter</taxon>
    </lineage>
</organism>
<evidence type="ECO:0000313" key="3">
    <source>
        <dbReference type="Proteomes" id="UP000010802"/>
    </source>
</evidence>
<proteinExistence type="inferred from homology"/>
<feature type="active site" description="Proton acceptor" evidence="1">
    <location>
        <position position="182"/>
    </location>
</feature>
<comment type="cofactor">
    <cofactor evidence="1">
        <name>a divalent metal cation</name>
        <dbReference type="ChEBI" id="CHEBI:60240"/>
    </cofactor>
</comment>
<feature type="binding site" evidence="1">
    <location>
        <position position="365"/>
    </location>
    <ligand>
        <name>a divalent metal cation</name>
        <dbReference type="ChEBI" id="CHEBI:60240"/>
    </ligand>
</feature>
<protein>
    <recommendedName>
        <fullName evidence="1">Tagaturonate/fructuronate epimerase</fullName>
        <shortName evidence="1">D-TagA/D-FruA epimerase</shortName>
        <ecNumber evidence="1">5.1.2.7</ecNumber>
    </recommendedName>
</protein>
<feature type="binding site" evidence="1">
    <location>
        <position position="183"/>
    </location>
    <ligand>
        <name>a divalent metal cation</name>
        <dbReference type="ChEBI" id="CHEBI:60240"/>
    </ligand>
</feature>